<feature type="signal peptide" evidence="2">
    <location>
        <begin position="1"/>
        <end position="24"/>
    </location>
</feature>
<protein>
    <submittedName>
        <fullName evidence="4">Phosphate ABC transporter substrate-binding protein, PhoT family</fullName>
    </submittedName>
</protein>
<dbReference type="CDD" id="cd13653">
    <property type="entry name" value="PBP2_phosphate_like_1"/>
    <property type="match status" value="1"/>
</dbReference>
<reference evidence="4 5" key="1">
    <citation type="submission" date="2016-10" db="EMBL/GenBank/DDBJ databases">
        <authorList>
            <person name="de Groot N.N."/>
        </authorList>
    </citation>
    <scope>NUCLEOTIDE SEQUENCE [LARGE SCALE GENOMIC DNA]</scope>
    <source>
        <strain evidence="4 5">DSM 12130</strain>
    </source>
</reference>
<accession>A0A1H0URD5</accession>
<dbReference type="STRING" id="91360.SAMN05660330_03685"/>
<dbReference type="RefSeq" id="WP_092225557.1">
    <property type="nucleotide sequence ID" value="NZ_FNJI01000035.1"/>
</dbReference>
<gene>
    <name evidence="4" type="ORF">SAMN05660330_03685</name>
</gene>
<dbReference type="EMBL" id="FNJI01000035">
    <property type="protein sequence ID" value="SDP68724.1"/>
    <property type="molecule type" value="Genomic_DNA"/>
</dbReference>
<feature type="chain" id="PRO_5011609841" evidence="2">
    <location>
        <begin position="25"/>
        <end position="276"/>
    </location>
</feature>
<evidence type="ECO:0000313" key="4">
    <source>
        <dbReference type="EMBL" id="SDP68724.1"/>
    </source>
</evidence>
<dbReference type="OrthoDB" id="9783488at2"/>
<organism evidence="4 5">
    <name type="scientific">Desulforhopalus singaporensis</name>
    <dbReference type="NCBI Taxonomy" id="91360"/>
    <lineage>
        <taxon>Bacteria</taxon>
        <taxon>Pseudomonadati</taxon>
        <taxon>Thermodesulfobacteriota</taxon>
        <taxon>Desulfobulbia</taxon>
        <taxon>Desulfobulbales</taxon>
        <taxon>Desulfocapsaceae</taxon>
        <taxon>Desulforhopalus</taxon>
    </lineage>
</organism>
<evidence type="ECO:0000256" key="2">
    <source>
        <dbReference type="SAM" id="SignalP"/>
    </source>
</evidence>
<dbReference type="InterPro" id="IPR050811">
    <property type="entry name" value="Phosphate_ABC_transporter"/>
</dbReference>
<keyword evidence="5" id="KW-1185">Reference proteome</keyword>
<dbReference type="InterPro" id="IPR024370">
    <property type="entry name" value="PBP_domain"/>
</dbReference>
<feature type="domain" description="PBP" evidence="3">
    <location>
        <begin position="33"/>
        <end position="261"/>
    </location>
</feature>
<dbReference type="Pfam" id="PF12849">
    <property type="entry name" value="PBP_like_2"/>
    <property type="match status" value="1"/>
</dbReference>
<proteinExistence type="predicted"/>
<evidence type="ECO:0000313" key="5">
    <source>
        <dbReference type="Proteomes" id="UP000199073"/>
    </source>
</evidence>
<dbReference type="AlphaFoldDB" id="A0A1H0URD5"/>
<dbReference type="PANTHER" id="PTHR30570:SF1">
    <property type="entry name" value="PHOSPHATE-BINDING PROTEIN PSTS"/>
    <property type="match status" value="1"/>
</dbReference>
<keyword evidence="1 2" id="KW-0732">Signal</keyword>
<dbReference type="Gene3D" id="3.40.190.10">
    <property type="entry name" value="Periplasmic binding protein-like II"/>
    <property type="match status" value="2"/>
</dbReference>
<name>A0A1H0URD5_9BACT</name>
<dbReference type="SUPFAM" id="SSF53850">
    <property type="entry name" value="Periplasmic binding protein-like II"/>
    <property type="match status" value="1"/>
</dbReference>
<evidence type="ECO:0000256" key="1">
    <source>
        <dbReference type="ARBA" id="ARBA00022729"/>
    </source>
</evidence>
<sequence>MKKYKLLSLLVVLVLQLSVNSAWSGALDPFAGQKGTLKIAGGTAHIPVIKEAAKLIMTANPDIRITIAGGGSGVGIKQVGESIIDIGNSGRKPTEQEIGTYNLHPVKWGIDGVGVVVNPDNPVTALSTQQLQGIFAGTITSWKELGGKDRSINIYDRDAASGTRSVFWKKGLKKSEVSKKANVVVSNGAMKTAIANDPYGIGFVSVGHIDASVAPVSLDGVAPTLDNVKSGKYPVARGLYSCTKGEPSGLAALLFDFLHSPEGRKIVEEKGFISVE</sequence>
<dbReference type="PANTHER" id="PTHR30570">
    <property type="entry name" value="PERIPLASMIC PHOSPHATE BINDING COMPONENT OF PHOSPHATE ABC TRANSPORTER"/>
    <property type="match status" value="1"/>
</dbReference>
<dbReference type="Proteomes" id="UP000199073">
    <property type="component" value="Unassembled WGS sequence"/>
</dbReference>
<evidence type="ECO:0000259" key="3">
    <source>
        <dbReference type="Pfam" id="PF12849"/>
    </source>
</evidence>